<organism evidence="5 6">
    <name type="scientific">Zizania palustris</name>
    <name type="common">Northern wild rice</name>
    <dbReference type="NCBI Taxonomy" id="103762"/>
    <lineage>
        <taxon>Eukaryota</taxon>
        <taxon>Viridiplantae</taxon>
        <taxon>Streptophyta</taxon>
        <taxon>Embryophyta</taxon>
        <taxon>Tracheophyta</taxon>
        <taxon>Spermatophyta</taxon>
        <taxon>Magnoliopsida</taxon>
        <taxon>Liliopsida</taxon>
        <taxon>Poales</taxon>
        <taxon>Poaceae</taxon>
        <taxon>BOP clade</taxon>
        <taxon>Oryzoideae</taxon>
        <taxon>Oryzeae</taxon>
        <taxon>Zizaniinae</taxon>
        <taxon>Zizania</taxon>
    </lineage>
</organism>
<dbReference type="PANTHER" id="PTHR32099:SF43">
    <property type="entry name" value="GNK2-HOMOLOGOUS DOMAIN-CONTAINING PROTEIN"/>
    <property type="match status" value="1"/>
</dbReference>
<dbReference type="AlphaFoldDB" id="A0A8J5TEB8"/>
<feature type="domain" description="Gnk2-homologous" evidence="3">
    <location>
        <begin position="32"/>
        <end position="139"/>
    </location>
</feature>
<proteinExistence type="predicted"/>
<accession>A0A8J5TEB8</accession>
<keyword evidence="2" id="KW-0732">Signal</keyword>
<evidence type="ECO:0000259" key="3">
    <source>
        <dbReference type="PROSITE" id="PS51473"/>
    </source>
</evidence>
<evidence type="ECO:0000313" key="6">
    <source>
        <dbReference type="Proteomes" id="UP000729402"/>
    </source>
</evidence>
<evidence type="ECO:0000256" key="2">
    <source>
        <dbReference type="SAM" id="SignalP"/>
    </source>
</evidence>
<evidence type="ECO:0000313" key="4">
    <source>
        <dbReference type="EMBL" id="KAG8042959.1"/>
    </source>
</evidence>
<feature type="transmembrane region" description="Helical" evidence="1">
    <location>
        <begin position="171"/>
        <end position="192"/>
    </location>
</feature>
<dbReference type="InterPro" id="IPR002902">
    <property type="entry name" value="GNK2"/>
</dbReference>
<dbReference type="Proteomes" id="UP000729402">
    <property type="component" value="Unassembled WGS sequence"/>
</dbReference>
<dbReference type="Pfam" id="PF01657">
    <property type="entry name" value="Stress-antifung"/>
    <property type="match status" value="1"/>
</dbReference>
<keyword evidence="1" id="KW-0812">Transmembrane</keyword>
<gene>
    <name evidence="5" type="ORF">GUJ93_ZPchr0007g3858</name>
    <name evidence="4" type="ORF">GUJ93_ZPchr2171g28990</name>
</gene>
<dbReference type="OrthoDB" id="630347at2759"/>
<keyword evidence="6" id="KW-1185">Reference proteome</keyword>
<sequence length="207" mass="22592">MTPVVVLLVLALVAPPLVAAVTDAVDDDGPRPPLHLCGTAQGMYAPNSSYEANLRYLAAALPAKVTASSSSSADVGVAEPPEKVYASAFCSSRHPGDNSSGCAACLAKAFRYAQLLCPYHRHAMVDLRACRVSYHDAYRMEQDVAAIATVHVDVVVYEDTSFRWLNYVLPLPFPTMLVFQVMGFACLLFMLLQEWRDSKRRVPANLQ</sequence>
<dbReference type="EMBL" id="JAAALK010001405">
    <property type="protein sequence ID" value="KAG8042959.1"/>
    <property type="molecule type" value="Genomic_DNA"/>
</dbReference>
<dbReference type="EMBL" id="JAAALK010000282">
    <property type="protein sequence ID" value="KAG8080258.1"/>
    <property type="molecule type" value="Genomic_DNA"/>
</dbReference>
<keyword evidence="1" id="KW-0472">Membrane</keyword>
<feature type="signal peptide" evidence="2">
    <location>
        <begin position="1"/>
        <end position="20"/>
    </location>
</feature>
<keyword evidence="1" id="KW-1133">Transmembrane helix</keyword>
<reference evidence="5" key="2">
    <citation type="submission" date="2021-02" db="EMBL/GenBank/DDBJ databases">
        <authorList>
            <person name="Kimball J.A."/>
            <person name="Haas M.W."/>
            <person name="Macchietto M."/>
            <person name="Kono T."/>
            <person name="Duquette J."/>
            <person name="Shao M."/>
        </authorList>
    </citation>
    <scope>NUCLEOTIDE SEQUENCE</scope>
    <source>
        <tissue evidence="5">Fresh leaf tissue</tissue>
    </source>
</reference>
<name>A0A8J5TEB8_ZIZPA</name>
<evidence type="ECO:0000313" key="5">
    <source>
        <dbReference type="EMBL" id="KAG8080258.1"/>
    </source>
</evidence>
<dbReference type="PANTHER" id="PTHR32099">
    <property type="entry name" value="CYSTEINE-RICH REPEAT SECRETORY PROTEIN"/>
    <property type="match status" value="1"/>
</dbReference>
<dbReference type="CDD" id="cd23509">
    <property type="entry name" value="Gnk2-like"/>
    <property type="match status" value="1"/>
</dbReference>
<comment type="caution">
    <text evidence="5">The sequence shown here is derived from an EMBL/GenBank/DDBJ whole genome shotgun (WGS) entry which is preliminary data.</text>
</comment>
<dbReference type="PROSITE" id="PS51473">
    <property type="entry name" value="GNK2"/>
    <property type="match status" value="1"/>
</dbReference>
<protein>
    <recommendedName>
        <fullName evidence="3">Gnk2-homologous domain-containing protein</fullName>
    </recommendedName>
</protein>
<reference evidence="5" key="1">
    <citation type="journal article" date="2021" name="bioRxiv">
        <title>Whole Genome Assembly and Annotation of Northern Wild Rice, Zizania palustris L., Supports a Whole Genome Duplication in the Zizania Genus.</title>
        <authorList>
            <person name="Haas M."/>
            <person name="Kono T."/>
            <person name="Macchietto M."/>
            <person name="Millas R."/>
            <person name="McGilp L."/>
            <person name="Shao M."/>
            <person name="Duquette J."/>
            <person name="Hirsch C.N."/>
            <person name="Kimball J."/>
        </authorList>
    </citation>
    <scope>NUCLEOTIDE SEQUENCE</scope>
    <source>
        <tissue evidence="5">Fresh leaf tissue</tissue>
    </source>
</reference>
<evidence type="ECO:0000256" key="1">
    <source>
        <dbReference type="SAM" id="Phobius"/>
    </source>
</evidence>
<feature type="chain" id="PRO_5035391687" description="Gnk2-homologous domain-containing protein" evidence="2">
    <location>
        <begin position="21"/>
        <end position="207"/>
    </location>
</feature>